<organism evidence="9 10">
    <name type="scientific">Terribacillus halophilus</name>
    <dbReference type="NCBI Taxonomy" id="361279"/>
    <lineage>
        <taxon>Bacteria</taxon>
        <taxon>Bacillati</taxon>
        <taxon>Bacillota</taxon>
        <taxon>Bacilli</taxon>
        <taxon>Bacillales</taxon>
        <taxon>Bacillaceae</taxon>
        <taxon>Terribacillus</taxon>
    </lineage>
</organism>
<dbReference type="PROSITE" id="PS50850">
    <property type="entry name" value="MFS"/>
    <property type="match status" value="1"/>
</dbReference>
<keyword evidence="3" id="KW-1003">Cell membrane</keyword>
<keyword evidence="4 7" id="KW-0812">Transmembrane</keyword>
<feature type="transmembrane region" description="Helical" evidence="7">
    <location>
        <begin position="360"/>
        <end position="380"/>
    </location>
</feature>
<dbReference type="AlphaFoldDB" id="A0A1G6WTZ0"/>
<evidence type="ECO:0000256" key="3">
    <source>
        <dbReference type="ARBA" id="ARBA00022475"/>
    </source>
</evidence>
<protein>
    <submittedName>
        <fullName evidence="9">MFS transporter, PPP family, 3-phenylpropionic acid transporter</fullName>
    </submittedName>
</protein>
<dbReference type="InterPro" id="IPR024989">
    <property type="entry name" value="MFS_assoc_dom"/>
</dbReference>
<dbReference type="GO" id="GO:0015212">
    <property type="term" value="F:cytidine transmembrane transporter activity"/>
    <property type="evidence" value="ECO:0007669"/>
    <property type="project" value="TreeGrafter"/>
</dbReference>
<dbReference type="GO" id="GO:0005886">
    <property type="term" value="C:plasma membrane"/>
    <property type="evidence" value="ECO:0007669"/>
    <property type="project" value="UniProtKB-SubCell"/>
</dbReference>
<feature type="transmembrane region" description="Helical" evidence="7">
    <location>
        <begin position="269"/>
        <end position="287"/>
    </location>
</feature>
<feature type="transmembrane region" description="Helical" evidence="7">
    <location>
        <begin position="100"/>
        <end position="126"/>
    </location>
</feature>
<dbReference type="PANTHER" id="PTHR23522:SF4">
    <property type="entry name" value="NUCLEOSIDE PERMEASE NUPG-RELATED"/>
    <property type="match status" value="1"/>
</dbReference>
<keyword evidence="10" id="KW-1185">Reference proteome</keyword>
<dbReference type="OrthoDB" id="1650886at2"/>
<feature type="domain" description="Major facilitator superfamily (MFS) profile" evidence="8">
    <location>
        <begin position="148"/>
        <end position="394"/>
    </location>
</feature>
<evidence type="ECO:0000313" key="10">
    <source>
        <dbReference type="Proteomes" id="UP000198666"/>
    </source>
</evidence>
<keyword evidence="2" id="KW-0813">Transport</keyword>
<feature type="transmembrane region" description="Helical" evidence="7">
    <location>
        <begin position="76"/>
        <end position="94"/>
    </location>
</feature>
<evidence type="ECO:0000256" key="5">
    <source>
        <dbReference type="ARBA" id="ARBA00022989"/>
    </source>
</evidence>
<comment type="subcellular location">
    <subcellularLocation>
        <location evidence="1">Cell membrane</location>
        <topology evidence="1">Multi-pass membrane protein</topology>
    </subcellularLocation>
</comment>
<sequence>MPRETKTTYRSLQYFYLTAFLSNGSLFPLLAVFLQEEKQLDPVLVGLIVAAIPLVNTVMEPVWGLLSDYTQKPLRLLAAALTAAAALAFIYLIYDHYALLLLGMLAIAVFQAAVIPLSDSMALSFVERNQLEYGNIRLWGAIGFAVASFLLGYITDFVGTLDVIFIAYGLCLLLALPALRKFPRQGYDIAAVSMKEGLRTLRKNKPFLFFLVSNFLIFGPILANNFYFGTFILAAGGTLSAVGIAFFLGAGSEAPFMKLAHRIIGKMSVIHVVMLSAAVSGARWVLYMFDPPLAVIFITTIIQGLSIGLYVPAALLYIRSAAPSSVQATAIALYSAVGTGLGNALFNLMGGMILEIATVYHMYALFAATTFTGVGILIIVKRMKSAAEGKRGIA</sequence>
<dbReference type="PANTHER" id="PTHR23522">
    <property type="entry name" value="BLL5896 PROTEIN"/>
    <property type="match status" value="1"/>
</dbReference>
<dbReference type="EMBL" id="FMZB01000018">
    <property type="protein sequence ID" value="SDD69113.1"/>
    <property type="molecule type" value="Genomic_DNA"/>
</dbReference>
<evidence type="ECO:0000259" key="8">
    <source>
        <dbReference type="PROSITE" id="PS50850"/>
    </source>
</evidence>
<evidence type="ECO:0000256" key="7">
    <source>
        <dbReference type="SAM" id="Phobius"/>
    </source>
</evidence>
<gene>
    <name evidence="9" type="ORF">SAMN05421663_1188</name>
</gene>
<dbReference type="Proteomes" id="UP000198666">
    <property type="component" value="Unassembled WGS sequence"/>
</dbReference>
<keyword evidence="5 7" id="KW-1133">Transmembrane helix</keyword>
<feature type="transmembrane region" description="Helical" evidence="7">
    <location>
        <begin position="12"/>
        <end position="31"/>
    </location>
</feature>
<dbReference type="Gene3D" id="1.20.1250.20">
    <property type="entry name" value="MFS general substrate transporter like domains"/>
    <property type="match status" value="2"/>
</dbReference>
<dbReference type="GO" id="GO:0015213">
    <property type="term" value="F:uridine transmembrane transporter activity"/>
    <property type="evidence" value="ECO:0007669"/>
    <property type="project" value="TreeGrafter"/>
</dbReference>
<feature type="transmembrane region" description="Helical" evidence="7">
    <location>
        <begin position="293"/>
        <end position="318"/>
    </location>
</feature>
<evidence type="ECO:0000256" key="6">
    <source>
        <dbReference type="ARBA" id="ARBA00023136"/>
    </source>
</evidence>
<evidence type="ECO:0000256" key="4">
    <source>
        <dbReference type="ARBA" id="ARBA00022692"/>
    </source>
</evidence>
<feature type="transmembrane region" description="Helical" evidence="7">
    <location>
        <begin position="229"/>
        <end position="248"/>
    </location>
</feature>
<feature type="transmembrane region" description="Helical" evidence="7">
    <location>
        <begin position="43"/>
        <end position="64"/>
    </location>
</feature>
<evidence type="ECO:0000256" key="2">
    <source>
        <dbReference type="ARBA" id="ARBA00022448"/>
    </source>
</evidence>
<dbReference type="SUPFAM" id="SSF103473">
    <property type="entry name" value="MFS general substrate transporter"/>
    <property type="match status" value="1"/>
</dbReference>
<reference evidence="10" key="1">
    <citation type="submission" date="2016-10" db="EMBL/GenBank/DDBJ databases">
        <authorList>
            <person name="Varghese N."/>
            <person name="Submissions S."/>
        </authorList>
    </citation>
    <scope>NUCLEOTIDE SEQUENCE [LARGE SCALE GENOMIC DNA]</scope>
    <source>
        <strain evidence="10">DSM 21620</strain>
    </source>
</reference>
<dbReference type="InterPro" id="IPR020846">
    <property type="entry name" value="MFS_dom"/>
</dbReference>
<dbReference type="RefSeq" id="WP_093728768.1">
    <property type="nucleotide sequence ID" value="NZ_FMZB01000018.1"/>
</dbReference>
<feature type="transmembrane region" description="Helical" evidence="7">
    <location>
        <begin position="161"/>
        <end position="179"/>
    </location>
</feature>
<feature type="transmembrane region" description="Helical" evidence="7">
    <location>
        <begin position="138"/>
        <end position="155"/>
    </location>
</feature>
<keyword evidence="6 7" id="KW-0472">Membrane</keyword>
<proteinExistence type="predicted"/>
<dbReference type="InterPro" id="IPR036259">
    <property type="entry name" value="MFS_trans_sf"/>
</dbReference>
<dbReference type="Pfam" id="PF12832">
    <property type="entry name" value="MFS_1_like"/>
    <property type="match status" value="1"/>
</dbReference>
<name>A0A1G6WTZ0_9BACI</name>
<evidence type="ECO:0000313" key="9">
    <source>
        <dbReference type="EMBL" id="SDD69113.1"/>
    </source>
</evidence>
<dbReference type="STRING" id="361279.SAMN05421663_1188"/>
<feature type="transmembrane region" description="Helical" evidence="7">
    <location>
        <begin position="330"/>
        <end position="354"/>
    </location>
</feature>
<evidence type="ECO:0000256" key="1">
    <source>
        <dbReference type="ARBA" id="ARBA00004651"/>
    </source>
</evidence>
<accession>A0A1G6WTZ0</accession>
<feature type="transmembrane region" description="Helical" evidence="7">
    <location>
        <begin position="207"/>
        <end position="223"/>
    </location>
</feature>